<proteinExistence type="inferred from homology"/>
<evidence type="ECO:0000256" key="1">
    <source>
        <dbReference type="ARBA" id="ARBA00004141"/>
    </source>
</evidence>
<dbReference type="GO" id="GO:0050957">
    <property type="term" value="P:equilibrioception"/>
    <property type="evidence" value="ECO:0007669"/>
    <property type="project" value="TreeGrafter"/>
</dbReference>
<feature type="transmembrane region" description="Helical" evidence="6">
    <location>
        <begin position="189"/>
        <end position="205"/>
    </location>
</feature>
<evidence type="ECO:0000313" key="8">
    <source>
        <dbReference type="Proteomes" id="UP001497482"/>
    </source>
</evidence>
<name>A0AAV2KK27_KNICA</name>
<dbReference type="Pfam" id="PF25807">
    <property type="entry name" value="Clarin-2"/>
    <property type="match status" value="1"/>
</dbReference>
<keyword evidence="4 6" id="KW-1133">Transmembrane helix</keyword>
<dbReference type="PANTHER" id="PTHR31548">
    <property type="entry name" value="CLARIN"/>
    <property type="match status" value="1"/>
</dbReference>
<evidence type="ECO:0000256" key="6">
    <source>
        <dbReference type="SAM" id="Phobius"/>
    </source>
</evidence>
<dbReference type="GO" id="GO:0016020">
    <property type="term" value="C:membrane"/>
    <property type="evidence" value="ECO:0007669"/>
    <property type="project" value="UniProtKB-SubCell"/>
</dbReference>
<evidence type="ECO:0000256" key="3">
    <source>
        <dbReference type="ARBA" id="ARBA00022692"/>
    </source>
</evidence>
<accession>A0AAV2KK27</accession>
<reference evidence="7 8" key="1">
    <citation type="submission" date="2024-04" db="EMBL/GenBank/DDBJ databases">
        <authorList>
            <person name="Waldvogel A.-M."/>
            <person name="Schoenle A."/>
        </authorList>
    </citation>
    <scope>NUCLEOTIDE SEQUENCE [LARGE SCALE GENOMIC DNA]</scope>
</reference>
<evidence type="ECO:0000256" key="5">
    <source>
        <dbReference type="ARBA" id="ARBA00023136"/>
    </source>
</evidence>
<dbReference type="GO" id="GO:0007605">
    <property type="term" value="P:sensory perception of sound"/>
    <property type="evidence" value="ECO:0007669"/>
    <property type="project" value="TreeGrafter"/>
</dbReference>
<dbReference type="Proteomes" id="UP001497482">
    <property type="component" value="Chromosome 18"/>
</dbReference>
<sequence length="232" mass="25358">MVPLQKKLLLSLAAVLSLVCALLAVVAIAMPFWIKAMVLCRTGAELVNATASELQDFIGDVQYGLLKGTRGRQCGLGTRPAAFYFFSPLLVHIPAGLHVTVLVFSSVVVLFSSLSCGFFFYNAFGRPSHVVSGPSGLNLWTIIIGSAAFLVLVLFSAEVTIGGVTERIANFGETSFVFQTHSERFERCYWLFLLVLLLQSVNLLLTRLSGIHFVCHHGNKPPETQTGEEIMY</sequence>
<dbReference type="AlphaFoldDB" id="A0AAV2KK27"/>
<comment type="subcellular location">
    <subcellularLocation>
        <location evidence="1">Membrane</location>
        <topology evidence="1">Multi-pass membrane protein</topology>
    </subcellularLocation>
</comment>
<feature type="transmembrane region" description="Helical" evidence="6">
    <location>
        <begin position="95"/>
        <end position="124"/>
    </location>
</feature>
<keyword evidence="8" id="KW-1185">Reference proteome</keyword>
<keyword evidence="3 6" id="KW-0812">Transmembrane</keyword>
<keyword evidence="5 6" id="KW-0472">Membrane</keyword>
<evidence type="ECO:0000313" key="7">
    <source>
        <dbReference type="EMBL" id="CAL1587817.1"/>
    </source>
</evidence>
<evidence type="ECO:0000256" key="4">
    <source>
        <dbReference type="ARBA" id="ARBA00022989"/>
    </source>
</evidence>
<comment type="similarity">
    <text evidence="2">Belongs to the clarin family.</text>
</comment>
<feature type="transmembrane region" description="Helical" evidence="6">
    <location>
        <begin position="136"/>
        <end position="157"/>
    </location>
</feature>
<gene>
    <name evidence="7" type="ORF">KC01_LOCUS17737</name>
</gene>
<protein>
    <recommendedName>
        <fullName evidence="9">Clarin 2</fullName>
    </recommendedName>
</protein>
<dbReference type="PANTHER" id="PTHR31548:SF4">
    <property type="entry name" value="CLARIN-1"/>
    <property type="match status" value="1"/>
</dbReference>
<evidence type="ECO:0008006" key="9">
    <source>
        <dbReference type="Google" id="ProtNLM"/>
    </source>
</evidence>
<dbReference type="InterPro" id="IPR026748">
    <property type="entry name" value="Clarin"/>
</dbReference>
<dbReference type="EMBL" id="OZ035840">
    <property type="protein sequence ID" value="CAL1587817.1"/>
    <property type="molecule type" value="Genomic_DNA"/>
</dbReference>
<evidence type="ECO:0000256" key="2">
    <source>
        <dbReference type="ARBA" id="ARBA00005787"/>
    </source>
</evidence>
<organism evidence="7 8">
    <name type="scientific">Knipowitschia caucasica</name>
    <name type="common">Caucasian dwarf goby</name>
    <name type="synonym">Pomatoschistus caucasicus</name>
    <dbReference type="NCBI Taxonomy" id="637954"/>
    <lineage>
        <taxon>Eukaryota</taxon>
        <taxon>Metazoa</taxon>
        <taxon>Chordata</taxon>
        <taxon>Craniata</taxon>
        <taxon>Vertebrata</taxon>
        <taxon>Euteleostomi</taxon>
        <taxon>Actinopterygii</taxon>
        <taxon>Neopterygii</taxon>
        <taxon>Teleostei</taxon>
        <taxon>Neoteleostei</taxon>
        <taxon>Acanthomorphata</taxon>
        <taxon>Gobiaria</taxon>
        <taxon>Gobiiformes</taxon>
        <taxon>Gobioidei</taxon>
        <taxon>Gobiidae</taxon>
        <taxon>Gobiinae</taxon>
        <taxon>Knipowitschia</taxon>
    </lineage>
</organism>